<sequence length="140" mass="15985">MAEVKVCTSFRSRTDQAGRYVPQTVRLEIPSPIEDMELYVLKPSTPRPYKPKELTTSYNQPTTSATKKKKTNLHGYRQDKAGHAVLKKSFKAVFALVTVTTESPRDAPVKRPISPRRTSTWLPRDLIWVFLPSILSSFMF</sequence>
<evidence type="ECO:0000256" key="1">
    <source>
        <dbReference type="SAM" id="MobiDB-lite"/>
    </source>
</evidence>
<comment type="caution">
    <text evidence="2">The sequence shown here is derived from an EMBL/GenBank/DDBJ whole genome shotgun (WGS) entry which is preliminary data.</text>
</comment>
<dbReference type="AlphaFoldDB" id="A0A9P5RNC1"/>
<organism evidence="2 3">
    <name type="scientific">Linnemannia schmuckeri</name>
    <dbReference type="NCBI Taxonomy" id="64567"/>
    <lineage>
        <taxon>Eukaryota</taxon>
        <taxon>Fungi</taxon>
        <taxon>Fungi incertae sedis</taxon>
        <taxon>Mucoromycota</taxon>
        <taxon>Mortierellomycotina</taxon>
        <taxon>Mortierellomycetes</taxon>
        <taxon>Mortierellales</taxon>
        <taxon>Mortierellaceae</taxon>
        <taxon>Linnemannia</taxon>
    </lineage>
</organism>
<protein>
    <submittedName>
        <fullName evidence="2">Uncharacterized protein</fullName>
    </submittedName>
</protein>
<dbReference type="EMBL" id="JAAAUQ010001731">
    <property type="protein sequence ID" value="KAF9134898.1"/>
    <property type="molecule type" value="Genomic_DNA"/>
</dbReference>
<proteinExistence type="predicted"/>
<accession>A0A9P5RNC1</accession>
<dbReference type="OrthoDB" id="10543147at2759"/>
<reference evidence="2" key="1">
    <citation type="journal article" date="2020" name="Fungal Divers.">
        <title>Resolving the Mortierellaceae phylogeny through synthesis of multi-gene phylogenetics and phylogenomics.</title>
        <authorList>
            <person name="Vandepol N."/>
            <person name="Liber J."/>
            <person name="Desiro A."/>
            <person name="Na H."/>
            <person name="Kennedy M."/>
            <person name="Barry K."/>
            <person name="Grigoriev I.V."/>
            <person name="Miller A.N."/>
            <person name="O'Donnell K."/>
            <person name="Stajich J.E."/>
            <person name="Bonito G."/>
        </authorList>
    </citation>
    <scope>NUCLEOTIDE SEQUENCE</scope>
    <source>
        <strain evidence="2">NRRL 6426</strain>
    </source>
</reference>
<feature type="region of interest" description="Disordered" evidence="1">
    <location>
        <begin position="47"/>
        <end position="77"/>
    </location>
</feature>
<keyword evidence="3" id="KW-1185">Reference proteome</keyword>
<gene>
    <name evidence="2" type="ORF">BG015_003357</name>
</gene>
<dbReference type="Proteomes" id="UP000748756">
    <property type="component" value="Unassembled WGS sequence"/>
</dbReference>
<evidence type="ECO:0000313" key="3">
    <source>
        <dbReference type="Proteomes" id="UP000748756"/>
    </source>
</evidence>
<evidence type="ECO:0000313" key="2">
    <source>
        <dbReference type="EMBL" id="KAF9134898.1"/>
    </source>
</evidence>
<feature type="compositionally biased region" description="Polar residues" evidence="1">
    <location>
        <begin position="54"/>
        <end position="65"/>
    </location>
</feature>
<name>A0A9P5RNC1_9FUNG</name>